<organism evidence="2 3">
    <name type="scientific">Rhizobium oryzicola</name>
    <dbReference type="NCBI Taxonomy" id="1232668"/>
    <lineage>
        <taxon>Bacteria</taxon>
        <taxon>Pseudomonadati</taxon>
        <taxon>Pseudomonadota</taxon>
        <taxon>Alphaproteobacteria</taxon>
        <taxon>Hyphomicrobiales</taxon>
        <taxon>Rhizobiaceae</taxon>
        <taxon>Rhizobium/Agrobacterium group</taxon>
        <taxon>Rhizobium</taxon>
    </lineage>
</organism>
<evidence type="ECO:0000259" key="1">
    <source>
        <dbReference type="Pfam" id="PF01370"/>
    </source>
</evidence>
<dbReference type="InterPro" id="IPR051783">
    <property type="entry name" value="NAD(P)-dependent_oxidoreduct"/>
</dbReference>
<name>A0ABT8SVA7_9HYPH</name>
<proteinExistence type="predicted"/>
<dbReference type="CDD" id="cd05229">
    <property type="entry name" value="SDR_a3"/>
    <property type="match status" value="1"/>
</dbReference>
<comment type="caution">
    <text evidence="2">The sequence shown here is derived from an EMBL/GenBank/DDBJ whole genome shotgun (WGS) entry which is preliminary data.</text>
</comment>
<keyword evidence="3" id="KW-1185">Reference proteome</keyword>
<dbReference type="InterPro" id="IPR001509">
    <property type="entry name" value="Epimerase_deHydtase"/>
</dbReference>
<sequence>MKNRNITQVRPLALVLGATGGIGGAVARRLSDRGWNVRAMNRNPVGAQAKHPQFEWVHGDAMNAADVLSAAEGASLIVHAVNPPGYKDWDKLVLPMLDNTIAAARIVGARVLLPGTVYNYGPDAFLDITEESPQNPVTRKGAIRVEMERRLRRAADDGVPALIVRAGDFFGPGAANSWFSQGLIKMGKPVRSVTQPGKTGIGHQWAYLPDVAETMVRLIEQADRLPSFAQFNMEGVWDPDGRRMIRAIERVVQQPLKVGAFPWWSLLPASPFVPFMRELREMRYLWQQPVRMRNERLRAFLGSEPSTPLDLAVEATLRSLGCLDERSARATVNLPVL</sequence>
<dbReference type="InterPro" id="IPR036291">
    <property type="entry name" value="NAD(P)-bd_dom_sf"/>
</dbReference>
<dbReference type="Proteomes" id="UP001169006">
    <property type="component" value="Unassembled WGS sequence"/>
</dbReference>
<feature type="domain" description="NAD-dependent epimerase/dehydratase" evidence="1">
    <location>
        <begin position="13"/>
        <end position="232"/>
    </location>
</feature>
<dbReference type="Gene3D" id="3.40.50.720">
    <property type="entry name" value="NAD(P)-binding Rossmann-like Domain"/>
    <property type="match status" value="1"/>
</dbReference>
<accession>A0ABT8SVA7</accession>
<dbReference type="SUPFAM" id="SSF51735">
    <property type="entry name" value="NAD(P)-binding Rossmann-fold domains"/>
    <property type="match status" value="1"/>
</dbReference>
<dbReference type="PANTHER" id="PTHR48079">
    <property type="entry name" value="PROTEIN YEEZ"/>
    <property type="match status" value="1"/>
</dbReference>
<dbReference type="EMBL" id="JAUKWQ010000002">
    <property type="protein sequence ID" value="MDO1582358.1"/>
    <property type="molecule type" value="Genomic_DNA"/>
</dbReference>
<gene>
    <name evidence="2" type="ORF">Q2T52_09625</name>
</gene>
<evidence type="ECO:0000313" key="3">
    <source>
        <dbReference type="Proteomes" id="UP001169006"/>
    </source>
</evidence>
<dbReference type="Pfam" id="PF01370">
    <property type="entry name" value="Epimerase"/>
    <property type="match status" value="1"/>
</dbReference>
<dbReference type="PANTHER" id="PTHR48079:SF6">
    <property type="entry name" value="NAD(P)-BINDING DOMAIN-CONTAINING PROTEIN-RELATED"/>
    <property type="match status" value="1"/>
</dbReference>
<protein>
    <submittedName>
        <fullName evidence="2">SDR family oxidoreductase</fullName>
    </submittedName>
</protein>
<reference evidence="2" key="2">
    <citation type="submission" date="2023-07" db="EMBL/GenBank/DDBJ databases">
        <authorList>
            <person name="Sun H."/>
        </authorList>
    </citation>
    <scope>NUCLEOTIDE SEQUENCE</scope>
    <source>
        <strain evidence="2">05753</strain>
    </source>
</reference>
<evidence type="ECO:0000313" key="2">
    <source>
        <dbReference type="EMBL" id="MDO1582358.1"/>
    </source>
</evidence>
<reference evidence="2" key="1">
    <citation type="journal article" date="2015" name="Int. J. Syst. Evol. Microbiol.">
        <title>Rhizobium oryzicola sp. nov., potential plant-growth-promoting endophytic bacteria isolated from rice roots.</title>
        <authorList>
            <person name="Zhang X.X."/>
            <person name="Gao J.S."/>
            <person name="Cao Y.H."/>
            <person name="Sheirdil R.A."/>
            <person name="Wang X.C."/>
            <person name="Zhang L."/>
        </authorList>
    </citation>
    <scope>NUCLEOTIDE SEQUENCE</scope>
    <source>
        <strain evidence="2">05753</strain>
    </source>
</reference>
<dbReference type="RefSeq" id="WP_302076497.1">
    <property type="nucleotide sequence ID" value="NZ_JAUKWQ010000002.1"/>
</dbReference>